<protein>
    <submittedName>
        <fullName evidence="2">Uncharacterized protein</fullName>
    </submittedName>
</protein>
<organism evidence="2 3">
    <name type="scientific">Neolecta irregularis (strain DAH-3)</name>
    <dbReference type="NCBI Taxonomy" id="1198029"/>
    <lineage>
        <taxon>Eukaryota</taxon>
        <taxon>Fungi</taxon>
        <taxon>Dikarya</taxon>
        <taxon>Ascomycota</taxon>
        <taxon>Taphrinomycotina</taxon>
        <taxon>Neolectales</taxon>
        <taxon>Neolectaceae</taxon>
        <taxon>Neolecta</taxon>
    </lineage>
</organism>
<accession>A0A1U7LMU2</accession>
<keyword evidence="3" id="KW-1185">Reference proteome</keyword>
<evidence type="ECO:0000256" key="1">
    <source>
        <dbReference type="SAM" id="Phobius"/>
    </source>
</evidence>
<name>A0A1U7LMU2_NEOID</name>
<reference evidence="2 3" key="1">
    <citation type="submission" date="2016-04" db="EMBL/GenBank/DDBJ databases">
        <title>Evolutionary innovation and constraint leading to complex multicellularity in the Ascomycota.</title>
        <authorList>
            <person name="Cisse O."/>
            <person name="Nguyen A."/>
            <person name="Hewitt D.A."/>
            <person name="Jedd G."/>
            <person name="Stajich J.E."/>
        </authorList>
    </citation>
    <scope>NUCLEOTIDE SEQUENCE [LARGE SCALE GENOMIC DNA]</scope>
    <source>
        <strain evidence="2 3">DAH-3</strain>
    </source>
</reference>
<dbReference type="AlphaFoldDB" id="A0A1U7LMU2"/>
<feature type="transmembrane region" description="Helical" evidence="1">
    <location>
        <begin position="119"/>
        <end position="140"/>
    </location>
</feature>
<keyword evidence="1" id="KW-1133">Transmembrane helix</keyword>
<gene>
    <name evidence="2" type="ORF">NEOLI_004665</name>
</gene>
<keyword evidence="1" id="KW-0472">Membrane</keyword>
<dbReference type="EMBL" id="LXFE01001158">
    <property type="protein sequence ID" value="OLL23862.1"/>
    <property type="molecule type" value="Genomic_DNA"/>
</dbReference>
<proteinExistence type="predicted"/>
<keyword evidence="1" id="KW-0812">Transmembrane</keyword>
<comment type="caution">
    <text evidence="2">The sequence shown here is derived from an EMBL/GenBank/DDBJ whole genome shotgun (WGS) entry which is preliminary data.</text>
</comment>
<evidence type="ECO:0000313" key="2">
    <source>
        <dbReference type="EMBL" id="OLL23862.1"/>
    </source>
</evidence>
<evidence type="ECO:0000313" key="3">
    <source>
        <dbReference type="Proteomes" id="UP000186594"/>
    </source>
</evidence>
<dbReference type="Proteomes" id="UP000186594">
    <property type="component" value="Unassembled WGS sequence"/>
</dbReference>
<feature type="transmembrane region" description="Helical" evidence="1">
    <location>
        <begin position="20"/>
        <end position="44"/>
    </location>
</feature>
<sequence length="143" mass="15710">MFLELQSAVGVAIVGVEVAVVGVGVAVVGVGVAVVGVGVAVVLLTDTKSRYREFGSMTQHQPQSPPALVARVMSWIRTYQVKLYPVTIQSHCTHKLEPHCLKACIQNAFIHPKNGQEYLVFYSFYILFQMLYGFSCYNAIILS</sequence>